<protein>
    <recommendedName>
        <fullName evidence="3">F-box domain-containing protein</fullName>
    </recommendedName>
</protein>
<dbReference type="InParanoid" id="A0A167RDE6"/>
<evidence type="ECO:0000313" key="2">
    <source>
        <dbReference type="Proteomes" id="UP000077315"/>
    </source>
</evidence>
<dbReference type="Proteomes" id="UP000077315">
    <property type="component" value="Unassembled WGS sequence"/>
</dbReference>
<name>A0A167RDE6_PHYB8</name>
<dbReference type="GeneID" id="29003352"/>
<evidence type="ECO:0000313" key="1">
    <source>
        <dbReference type="EMBL" id="OAD81404.1"/>
    </source>
</evidence>
<evidence type="ECO:0008006" key="3">
    <source>
        <dbReference type="Google" id="ProtNLM"/>
    </source>
</evidence>
<dbReference type="AlphaFoldDB" id="A0A167RDE6"/>
<dbReference type="EMBL" id="KV440971">
    <property type="protein sequence ID" value="OAD81404.1"/>
    <property type="molecule type" value="Genomic_DNA"/>
</dbReference>
<accession>A0A167RDE6</accession>
<keyword evidence="2" id="KW-1185">Reference proteome</keyword>
<gene>
    <name evidence="1" type="ORF">PHYBLDRAFT_71326</name>
</gene>
<sequence length="456" mass="52874">MCAVNRRRVPNNGSLSKFIVSNSSLSQTLPPNILSFIATHVARMNQRTCVLVCKQWTEPFLNACWGKISVEKLKIKSMVDTSNLKRVYTINTHRVWALELATLNPEDMVYLSWLQQAYPKLKYFECMETRGQDSWITESIDWSLWKSLSYLSIHLDYSHEDDTVESFFLKLSEFSSLVHLTISPSYGDRKLDYILAPITKDDMEILYFSTLQNFGSTLEHIEFFNDGRSTYLVDDFKSCIQPFSETLKTLSIKTFDYPNSKPNTYIFSVCPELVELRIVSFSVLVEVDFISNQFFALRLLHVSSSPVSLTTSPKNTPAPHSTEIGNSWFKIFDMSLSQLEGLILDNIKSGYNIVKHYIIEQMEDPDASSSDQNGEGQPARTSWYHVCLDETNKRERHLAWELGKHDIEFSKRYYGDFKRRRLREKGRKDLERNIKELHTKKILEKGSSKWCFATLI</sequence>
<proteinExistence type="predicted"/>
<dbReference type="RefSeq" id="XP_018299444.1">
    <property type="nucleotide sequence ID" value="XM_018442446.1"/>
</dbReference>
<dbReference type="VEuPathDB" id="FungiDB:PHYBLDRAFT_71326"/>
<reference evidence="2" key="1">
    <citation type="submission" date="2015-06" db="EMBL/GenBank/DDBJ databases">
        <title>Expansion of signal transduction pathways in fungi by whole-genome duplication.</title>
        <authorList>
            <consortium name="DOE Joint Genome Institute"/>
            <person name="Corrochano L.M."/>
            <person name="Kuo A."/>
            <person name="Marcet-Houben M."/>
            <person name="Polaino S."/>
            <person name="Salamov A."/>
            <person name="Villalobos J.M."/>
            <person name="Alvarez M.I."/>
            <person name="Avalos J."/>
            <person name="Benito E.P."/>
            <person name="Benoit I."/>
            <person name="Burger G."/>
            <person name="Camino L.P."/>
            <person name="Canovas D."/>
            <person name="Cerda-Olmedo E."/>
            <person name="Cheng J.-F."/>
            <person name="Dominguez A."/>
            <person name="Elias M."/>
            <person name="Eslava A.P."/>
            <person name="Glaser F."/>
            <person name="Grimwood J."/>
            <person name="Gutierrez G."/>
            <person name="Heitman J."/>
            <person name="Henrissat B."/>
            <person name="Iturriaga E.A."/>
            <person name="Lang B.F."/>
            <person name="Lavin J.L."/>
            <person name="Lee S."/>
            <person name="Li W."/>
            <person name="Lindquist E."/>
            <person name="Lopez-Garcia S."/>
            <person name="Luque E.M."/>
            <person name="Marcos A.T."/>
            <person name="Martin J."/>
            <person name="McCluskey K."/>
            <person name="Medina H.R."/>
            <person name="Miralles-Duran A."/>
            <person name="Miyazaki A."/>
            <person name="Munoz-Torres E."/>
            <person name="Oguiza J.A."/>
            <person name="Ohm R."/>
            <person name="Olmedo M."/>
            <person name="Orejas M."/>
            <person name="Ortiz-Castellanos L."/>
            <person name="Pisabarro A.G."/>
            <person name="Rodriguez-Romero J."/>
            <person name="Ruiz-Herrera J."/>
            <person name="Ruiz-Vazquez R."/>
            <person name="Sanz C."/>
            <person name="Schackwitz W."/>
            <person name="Schmutz J."/>
            <person name="Shahriari M."/>
            <person name="Shelest E."/>
            <person name="Silva-Franco F."/>
            <person name="Soanes D."/>
            <person name="Syed K."/>
            <person name="Tagua V.G."/>
            <person name="Talbot N.J."/>
            <person name="Thon M."/>
            <person name="De vries R.P."/>
            <person name="Wiebenga A."/>
            <person name="Yadav J.S."/>
            <person name="Braun E.L."/>
            <person name="Baker S."/>
            <person name="Garre V."/>
            <person name="Horwitz B."/>
            <person name="Torres-Martinez S."/>
            <person name="Idnurm A."/>
            <person name="Herrera-Estrella A."/>
            <person name="Gabaldon T."/>
            <person name="Grigoriev I.V."/>
        </authorList>
    </citation>
    <scope>NUCLEOTIDE SEQUENCE [LARGE SCALE GENOMIC DNA]</scope>
    <source>
        <strain evidence="2">NRRL 1555(-)</strain>
    </source>
</reference>
<organism evidence="1 2">
    <name type="scientific">Phycomyces blakesleeanus (strain ATCC 8743b / DSM 1359 / FGSC 10004 / NBRC 33097 / NRRL 1555)</name>
    <dbReference type="NCBI Taxonomy" id="763407"/>
    <lineage>
        <taxon>Eukaryota</taxon>
        <taxon>Fungi</taxon>
        <taxon>Fungi incertae sedis</taxon>
        <taxon>Mucoromycota</taxon>
        <taxon>Mucoromycotina</taxon>
        <taxon>Mucoromycetes</taxon>
        <taxon>Mucorales</taxon>
        <taxon>Phycomycetaceae</taxon>
        <taxon>Phycomyces</taxon>
    </lineage>
</organism>